<dbReference type="Proteomes" id="UP001198220">
    <property type="component" value="Unassembled WGS sequence"/>
</dbReference>
<organism evidence="1 2">
    <name type="scientific">Hominiventricola filiformis</name>
    <dbReference type="NCBI Taxonomy" id="2885352"/>
    <lineage>
        <taxon>Bacteria</taxon>
        <taxon>Bacillati</taxon>
        <taxon>Bacillota</taxon>
        <taxon>Clostridia</taxon>
        <taxon>Lachnospirales</taxon>
        <taxon>Lachnospiraceae</taxon>
        <taxon>Hominiventricola</taxon>
    </lineage>
</organism>
<reference evidence="1 2" key="1">
    <citation type="submission" date="2021-10" db="EMBL/GenBank/DDBJ databases">
        <title>Anaerobic single-cell dispensing facilitates the cultivation of human gut bacteria.</title>
        <authorList>
            <person name="Afrizal A."/>
        </authorList>
    </citation>
    <scope>NUCLEOTIDE SEQUENCE [LARGE SCALE GENOMIC DNA]</scope>
    <source>
        <strain evidence="1 2">CLA-AA-H276</strain>
    </source>
</reference>
<keyword evidence="2" id="KW-1185">Reference proteome</keyword>
<accession>A0AAE3A4L8</accession>
<dbReference type="RefSeq" id="WP_308458366.1">
    <property type="nucleotide sequence ID" value="NZ_JAJEPS010000001.1"/>
</dbReference>
<dbReference type="AlphaFoldDB" id="A0AAE3A4L8"/>
<dbReference type="PANTHER" id="PTHR36847">
    <property type="entry name" value="AMIDOLIGASE ENZYME"/>
    <property type="match status" value="1"/>
</dbReference>
<dbReference type="PANTHER" id="PTHR36847:SF1">
    <property type="entry name" value="AMIDOLIGASE ENZYME"/>
    <property type="match status" value="1"/>
</dbReference>
<dbReference type="EMBL" id="JAJEPS010000001">
    <property type="protein sequence ID" value="MCC2124812.1"/>
    <property type="molecule type" value="Genomic_DNA"/>
</dbReference>
<evidence type="ECO:0000313" key="2">
    <source>
        <dbReference type="Proteomes" id="UP001198220"/>
    </source>
</evidence>
<proteinExistence type="predicted"/>
<protein>
    <submittedName>
        <fullName evidence="1">Amidoligase family protein</fullName>
    </submittedName>
</protein>
<comment type="caution">
    <text evidence="1">The sequence shown here is derived from an EMBL/GenBank/DDBJ whole genome shotgun (WGS) entry which is preliminary data.</text>
</comment>
<sequence>MATKNERSEMQNMIIHMTYGVEVEMTAITRETAARVTASVLGSGSSVLYLGGGYHKYQVTDPQGRKWLFVSDCSINAVDSDGRQADCRGVYSCELNTPPLLLSDMGTLQNVIRALRNAGAKTGARYGCGIHVHVGSQEHTAKSLKNFINLIYSQENMLYKALGVTGSRIRNWCVPMNNRRSGGNDYGTPTHFMDDLNNCKTIEQIEDAWYKNFSGYDVDYCRSNHYDESRYHLLNLHRYFSTRGQSCNTIEIRAFNATLHAGVIRSFVLLVLSMNAKALISDRIKAEKNPIMIAGNEKFAMRTWLVSMGWTGDMFKNPKNHMLKNLTGNSAWRFGKNFDQFLYFETLKKAEAFCKKHGYAKNISFDSEKNMYLLSIA</sequence>
<evidence type="ECO:0000313" key="1">
    <source>
        <dbReference type="EMBL" id="MCC2124812.1"/>
    </source>
</evidence>
<dbReference type="Pfam" id="PF12224">
    <property type="entry name" value="Amidoligase_2"/>
    <property type="match status" value="1"/>
</dbReference>
<dbReference type="InterPro" id="IPR022025">
    <property type="entry name" value="Amidoligase_2"/>
</dbReference>
<name>A0AAE3A4L8_9FIRM</name>
<gene>
    <name evidence="1" type="ORF">LKD36_01310</name>
</gene>